<name>A0A9D5R8F1_9FIRM</name>
<organism evidence="4 5">
    <name type="scientific">Ructibacterium gallinarum</name>
    <dbReference type="NCBI Taxonomy" id="2779355"/>
    <lineage>
        <taxon>Bacteria</taxon>
        <taxon>Bacillati</taxon>
        <taxon>Bacillota</taxon>
        <taxon>Clostridia</taxon>
        <taxon>Eubacteriales</taxon>
        <taxon>Oscillospiraceae</taxon>
        <taxon>Ructibacterium</taxon>
    </lineage>
</organism>
<accession>A0A9D5R8F1</accession>
<proteinExistence type="inferred from homology"/>
<sequence length="378" mass="41876">MSMRYKIVAMAVTCFLVICFTVLGVIAAKRISSQPLGSQVAIEELDKEDSRVGMVNFLIIGVDEDGLRSDTIMLVSYDGYSDRLNILSLPRDTQVVMNGYKQKLNAAIGVGAQNVKNGKDQEPEEELIRQVKALTGLPVHYFMTVDFDGFIEIIDALGGVDFNVPYNMNYDDPAQDLHIHLKKGPQHLDGQQAHDFVRFRHNTDNSAPGEYAMGDEGRIYWQQRFLKELLLQKAKPQYFANITDVFDVITRNVRTNYTVQDLLMHIDEMQNFDFSNIGMYELPGEAKYMDELWWYIYDGDKTSALIQEVFLPRSAEQWAQEQAAAEDAGAEGTDGTAAAGGTSSTSGTGSTAKPSVTVAPAPEGTAKSQSARTASPVR</sequence>
<dbReference type="EMBL" id="JADCKB010000008">
    <property type="protein sequence ID" value="MBE5039897.1"/>
    <property type="molecule type" value="Genomic_DNA"/>
</dbReference>
<evidence type="ECO:0000313" key="4">
    <source>
        <dbReference type="EMBL" id="MBE5039897.1"/>
    </source>
</evidence>
<dbReference type="InterPro" id="IPR004474">
    <property type="entry name" value="LytR_CpsA_psr"/>
</dbReference>
<dbReference type="PANTHER" id="PTHR33392:SF6">
    <property type="entry name" value="POLYISOPRENYL-TEICHOIC ACID--PEPTIDOGLYCAN TEICHOIC ACID TRANSFERASE TAGU"/>
    <property type="match status" value="1"/>
</dbReference>
<comment type="caution">
    <text evidence="4">The sequence shown here is derived from an EMBL/GenBank/DDBJ whole genome shotgun (WGS) entry which is preliminary data.</text>
</comment>
<keyword evidence="5" id="KW-1185">Reference proteome</keyword>
<feature type="compositionally biased region" description="Polar residues" evidence="2">
    <location>
        <begin position="366"/>
        <end position="378"/>
    </location>
</feature>
<feature type="region of interest" description="Disordered" evidence="2">
    <location>
        <begin position="320"/>
        <end position="378"/>
    </location>
</feature>
<feature type="domain" description="Cell envelope-related transcriptional attenuator" evidence="3">
    <location>
        <begin position="68"/>
        <end position="231"/>
    </location>
</feature>
<evidence type="ECO:0000256" key="2">
    <source>
        <dbReference type="SAM" id="MobiDB-lite"/>
    </source>
</evidence>
<dbReference type="NCBIfam" id="TIGR00350">
    <property type="entry name" value="lytR_cpsA_psr"/>
    <property type="match status" value="1"/>
</dbReference>
<reference evidence="4" key="1">
    <citation type="submission" date="2020-10" db="EMBL/GenBank/DDBJ databases">
        <title>ChiBAC.</title>
        <authorList>
            <person name="Zenner C."/>
            <person name="Hitch T.C.A."/>
            <person name="Clavel T."/>
        </authorList>
    </citation>
    <scope>NUCLEOTIDE SEQUENCE</scope>
    <source>
        <strain evidence="4">DSM 107454</strain>
    </source>
</reference>
<protein>
    <submittedName>
        <fullName evidence="4">LCP family protein</fullName>
    </submittedName>
</protein>
<dbReference type="InterPro" id="IPR050922">
    <property type="entry name" value="LytR/CpsA/Psr_CW_biosynth"/>
</dbReference>
<dbReference type="PANTHER" id="PTHR33392">
    <property type="entry name" value="POLYISOPRENYL-TEICHOIC ACID--PEPTIDOGLYCAN TEICHOIC ACID TRANSFERASE TAGU"/>
    <property type="match status" value="1"/>
</dbReference>
<dbReference type="Pfam" id="PF03816">
    <property type="entry name" value="LytR_cpsA_psr"/>
    <property type="match status" value="1"/>
</dbReference>
<dbReference type="Proteomes" id="UP000806542">
    <property type="component" value="Unassembled WGS sequence"/>
</dbReference>
<dbReference type="Gene3D" id="3.40.630.190">
    <property type="entry name" value="LCP protein"/>
    <property type="match status" value="1"/>
</dbReference>
<evidence type="ECO:0000259" key="3">
    <source>
        <dbReference type="Pfam" id="PF03816"/>
    </source>
</evidence>
<dbReference type="AlphaFoldDB" id="A0A9D5R8F1"/>
<evidence type="ECO:0000256" key="1">
    <source>
        <dbReference type="ARBA" id="ARBA00006068"/>
    </source>
</evidence>
<evidence type="ECO:0000313" key="5">
    <source>
        <dbReference type="Proteomes" id="UP000806542"/>
    </source>
</evidence>
<feature type="compositionally biased region" description="Low complexity" evidence="2">
    <location>
        <begin position="323"/>
        <end position="352"/>
    </location>
</feature>
<gene>
    <name evidence="4" type="ORF">INF28_05390</name>
</gene>
<comment type="similarity">
    <text evidence="1">Belongs to the LytR/CpsA/Psr (LCP) family.</text>
</comment>